<feature type="domain" description="C2H2-type" evidence="2">
    <location>
        <begin position="909"/>
        <end position="941"/>
    </location>
</feature>
<dbReference type="InterPro" id="IPR013087">
    <property type="entry name" value="Znf_C2H2_type"/>
</dbReference>
<feature type="compositionally biased region" description="Polar residues" evidence="1">
    <location>
        <begin position="856"/>
        <end position="872"/>
    </location>
</feature>
<feature type="domain" description="C2H2-type" evidence="2">
    <location>
        <begin position="441"/>
        <end position="464"/>
    </location>
</feature>
<feature type="region of interest" description="Disordered" evidence="1">
    <location>
        <begin position="856"/>
        <end position="876"/>
    </location>
</feature>
<proteinExistence type="predicted"/>
<evidence type="ECO:0000313" key="3">
    <source>
        <dbReference type="EMBL" id="KAG5451611.1"/>
    </source>
</evidence>
<name>A0A8T1MS75_CLOSI</name>
<feature type="compositionally biased region" description="Basic and acidic residues" evidence="1">
    <location>
        <begin position="1156"/>
        <end position="1173"/>
    </location>
</feature>
<feature type="compositionally biased region" description="Polar residues" evidence="1">
    <location>
        <begin position="316"/>
        <end position="335"/>
    </location>
</feature>
<feature type="region of interest" description="Disordered" evidence="1">
    <location>
        <begin position="1"/>
        <end position="21"/>
    </location>
</feature>
<evidence type="ECO:0000256" key="1">
    <source>
        <dbReference type="SAM" id="MobiDB-lite"/>
    </source>
</evidence>
<protein>
    <recommendedName>
        <fullName evidence="2">C2H2-type domain-containing protein</fullName>
    </recommendedName>
</protein>
<feature type="compositionally biased region" description="Polar residues" evidence="1">
    <location>
        <begin position="1144"/>
        <end position="1153"/>
    </location>
</feature>
<feature type="compositionally biased region" description="Polar residues" evidence="1">
    <location>
        <begin position="1032"/>
        <end position="1042"/>
    </location>
</feature>
<feature type="region of interest" description="Disordered" evidence="1">
    <location>
        <begin position="1211"/>
        <end position="1255"/>
    </location>
</feature>
<organism evidence="3 4">
    <name type="scientific">Clonorchis sinensis</name>
    <name type="common">Chinese liver fluke</name>
    <dbReference type="NCBI Taxonomy" id="79923"/>
    <lineage>
        <taxon>Eukaryota</taxon>
        <taxon>Metazoa</taxon>
        <taxon>Spiralia</taxon>
        <taxon>Lophotrochozoa</taxon>
        <taxon>Platyhelminthes</taxon>
        <taxon>Trematoda</taxon>
        <taxon>Digenea</taxon>
        <taxon>Opisthorchiida</taxon>
        <taxon>Opisthorchiata</taxon>
        <taxon>Opisthorchiidae</taxon>
        <taxon>Clonorchis</taxon>
    </lineage>
</organism>
<feature type="region of interest" description="Disordered" evidence="1">
    <location>
        <begin position="1140"/>
        <end position="1173"/>
    </location>
</feature>
<gene>
    <name evidence="3" type="ORF">CSKR_201468</name>
</gene>
<evidence type="ECO:0000313" key="4">
    <source>
        <dbReference type="Proteomes" id="UP000286415"/>
    </source>
</evidence>
<feature type="region of interest" description="Disordered" evidence="1">
    <location>
        <begin position="316"/>
        <end position="374"/>
    </location>
</feature>
<feature type="non-terminal residue" evidence="3">
    <location>
        <position position="1"/>
    </location>
</feature>
<evidence type="ECO:0000259" key="2">
    <source>
        <dbReference type="SMART" id="SM00355"/>
    </source>
</evidence>
<feature type="compositionally biased region" description="Low complexity" evidence="1">
    <location>
        <begin position="1"/>
        <end position="11"/>
    </location>
</feature>
<reference evidence="3 4" key="2">
    <citation type="journal article" date="2021" name="Genomics">
        <title>High-quality reference genome for Clonorchis sinensis.</title>
        <authorList>
            <person name="Young N.D."/>
            <person name="Stroehlein A.J."/>
            <person name="Kinkar L."/>
            <person name="Wang T."/>
            <person name="Sohn W.M."/>
            <person name="Chang B.C.H."/>
            <person name="Kaur P."/>
            <person name="Weisz D."/>
            <person name="Dudchenko O."/>
            <person name="Aiden E.L."/>
            <person name="Korhonen P.K."/>
            <person name="Gasser R.B."/>
        </authorList>
    </citation>
    <scope>NUCLEOTIDE SEQUENCE [LARGE SCALE GENOMIC DNA]</scope>
    <source>
        <strain evidence="3">Cs-k2</strain>
    </source>
</reference>
<dbReference type="EMBL" id="NIRI02000042">
    <property type="protein sequence ID" value="KAG5451611.1"/>
    <property type="molecule type" value="Genomic_DNA"/>
</dbReference>
<reference evidence="3 4" key="1">
    <citation type="journal article" date="2018" name="Biotechnol. Adv.">
        <title>Improved genomic resources and new bioinformatic workflow for the carcinogenic parasite Clonorchis sinensis: Biotechnological implications.</title>
        <authorList>
            <person name="Wang D."/>
            <person name="Korhonen P.K."/>
            <person name="Gasser R.B."/>
            <person name="Young N.D."/>
        </authorList>
    </citation>
    <scope>NUCLEOTIDE SEQUENCE [LARGE SCALE GENOMIC DNA]</scope>
    <source>
        <strain evidence="3">Cs-k2</strain>
    </source>
</reference>
<keyword evidence="4" id="KW-1185">Reference proteome</keyword>
<sequence>SSYLSSMSSGSNTNGPLNKTVDRIDDCPPLIRVRLPPCSKPLVTTSATHISGCLSEFTVSETSAPIRPQYYKVFYRRPRRLHPLTPAQFINTSVSSNTPSEVMDPNTLPFQLFALSTNSSQFVVNKQPKPFNPSTQAQSVAPKVNILFPSASCYQPMVVDPTLSTIHLQQVPQSMTSLGSVMTTSYYTAPRLQSTVLPTPCQPPTSNQTLRILSAASLNQQALNNSRDCVPPLVDNRYAAATPGAGTFSGRPRILSRMHTYGGSNSVCSQPPRHVTPPTAANPTTVPCLSLVSHVPTLITTVATTEKSLALVSHNRPTAISPPNTPVSTANNQSPRGRLRKNPHPTHIPMDQLSSEASAESGVLSAPSPKQPVSEGVSFRHRLMKGIQSPSSSSVAVSSSGMETECPVKLTGNAVLIPHVQVNTADGVRPNEPGPDVLHNYSCTQCAFTASRLDRVQRHMNRRHSIVGVSPRLVPAQLNTTSNFQGHQYPALHAAYTTPGPAISTTPSTSSANCPQIASSVSLSPQRRVRIPPSISPASTSSHSAPHLSLSVDMSFVPQIRNIVSLSPHKAVNLTPMSKLPATNHVQPTSFYREVLGIRIPMDQNAPNVIPFRRECLPREDVTAPPVEEVYVNLDSPDDKPSQGEQIVIASTASGLLGSPSPSIIIRYGEVHGVVASGVQHQHARSITEPNLDQQIDVEAAAQPVSNAPIIAYRTLSNSPPVPAVPTPQLQENAASISVSPAHLVETEQPAVETLCMSSASPSPRHGWVFESDSQEATQCVYRIVREGDISVTEQPLNTTVDNADETRKQTSGMGLDTAFAVEPPSAPVHKSREQQLERADASADLSQCCQINHESSDQAISRQNTSSSTAVDSIGSDEDDDLVFVGFDLAGKVANKRLFCSGNCKPEYACTRCSSRPPVVDTFKSSSSQPEKRSHMVLKHPASTCDSPNTILPYWPKPCKMAKHAVTGSSASDFVTTEPETTVTKSHSRATSPINFEYRQLTESNPLPDVSVTLMPLTSELACQKACPYSGTGQNSPSEMSQKIRRRRKSPLRPVSTGSSDIVWEQIADPVSQSIDAFPSGPVLCQDVVDLTMDSDSDHAGSFVSCEGKTSTPVKHAAQVPTLLLEKLMVTPGSGETILPVKSVQQQTSDISGTPDEHPEPAKDPSEDKDPRFRILVDRFTGEIFVDGRPLRELVPGIKPPTNRARIQSINTIPPHTKPPLKARPIVERKRRRRNKLSTDKSVQNQTAARGRPKRVPVVRISDRPVDVPARTKSLATPASRYEPLPLVILSGPNPEGITCPSMTSPSLCAPSFVSHTQDVIT</sequence>
<feature type="region of interest" description="Disordered" evidence="1">
    <location>
        <begin position="1029"/>
        <end position="1058"/>
    </location>
</feature>
<dbReference type="OrthoDB" id="6271801at2759"/>
<dbReference type="Proteomes" id="UP000286415">
    <property type="component" value="Unassembled WGS sequence"/>
</dbReference>
<accession>A0A8T1MS75</accession>
<comment type="caution">
    <text evidence="3">The sequence shown here is derived from an EMBL/GenBank/DDBJ whole genome shotgun (WGS) entry which is preliminary data.</text>
</comment>
<dbReference type="SMART" id="SM00355">
    <property type="entry name" value="ZnF_C2H2"/>
    <property type="match status" value="2"/>
</dbReference>